<evidence type="ECO:0000256" key="3">
    <source>
        <dbReference type="ARBA" id="ARBA00010617"/>
    </source>
</evidence>
<name>A0A7C8MY14_9PEZI</name>
<keyword evidence="6 12" id="KW-0479">Metal-binding</keyword>
<evidence type="ECO:0000256" key="2">
    <source>
        <dbReference type="ARBA" id="ARBA00004370"/>
    </source>
</evidence>
<evidence type="ECO:0000256" key="6">
    <source>
        <dbReference type="ARBA" id="ARBA00022723"/>
    </source>
</evidence>
<evidence type="ECO:0000256" key="1">
    <source>
        <dbReference type="ARBA" id="ARBA00001971"/>
    </source>
</evidence>
<reference evidence="13 14" key="1">
    <citation type="submission" date="2019-12" db="EMBL/GenBank/DDBJ databases">
        <title>Draft genome sequence of the ascomycete Xylaria multiplex DSM 110363.</title>
        <authorList>
            <person name="Buettner E."/>
            <person name="Kellner H."/>
        </authorList>
    </citation>
    <scope>NUCLEOTIDE SEQUENCE [LARGE SCALE GENOMIC DNA]</scope>
    <source>
        <strain evidence="13 14">DSM 110363</strain>
    </source>
</reference>
<evidence type="ECO:0000256" key="4">
    <source>
        <dbReference type="ARBA" id="ARBA00022617"/>
    </source>
</evidence>
<sequence>MIAEGYKKANGKVFSVPGPDHGHVFVSSNEHLGEIRKAARDELSMFGATKQMFQPAYTMLGHNWLDERGAEGIGYIRAVGTLFPRQLLHIMPDMDNIVQKSFDDFALTHKSGDGSLDLSAYELCKKVLCKLNGYCFFGNELAENEIFMKKIFEYNELVIRAAEVLRVMPEFLKKLVGPYIGRHTSVQDTVFNMINDVVIRRMEERRLAQNGETSSPPPNDMIQWIIETAPARLKWGPRRVTYEIIAIWFGSFHALSATVTFVLFDLCENPEYVSPLREEVESPEFDNFMRTTKGLPLLDSFIKESSRLNPIESSKSTYLQAPVTTYSNRFPVSGRRQALKDFAFADGTRVEKGDWACVPAKAILRDEKYFPSAANFQGFRFAPPEKASGQVQMVYQPEGPSKYTDLSVNYHTWGVGGIVCPGRFYSAVATKLIVAHVLKNFDCQLLHQYKKKSMIWRSYILPREDVLIHFAPRKQECA</sequence>
<proteinExistence type="inferred from homology"/>
<dbReference type="PRINTS" id="PR00465">
    <property type="entry name" value="EP450IV"/>
</dbReference>
<dbReference type="GO" id="GO:0016020">
    <property type="term" value="C:membrane"/>
    <property type="evidence" value="ECO:0007669"/>
    <property type="project" value="UniProtKB-SubCell"/>
</dbReference>
<dbReference type="Gene3D" id="1.10.630.10">
    <property type="entry name" value="Cytochrome P450"/>
    <property type="match status" value="1"/>
</dbReference>
<gene>
    <name evidence="13" type="ORF">GQX73_g1247</name>
</gene>
<keyword evidence="9 12" id="KW-0408">Iron</keyword>
<dbReference type="AlphaFoldDB" id="A0A7C8MY14"/>
<keyword evidence="10" id="KW-0503">Monooxygenase</keyword>
<evidence type="ECO:0000256" key="11">
    <source>
        <dbReference type="ARBA" id="ARBA00023136"/>
    </source>
</evidence>
<dbReference type="GO" id="GO:0016705">
    <property type="term" value="F:oxidoreductase activity, acting on paired donors, with incorporation or reduction of molecular oxygen"/>
    <property type="evidence" value="ECO:0007669"/>
    <property type="project" value="InterPro"/>
</dbReference>
<dbReference type="GO" id="GO:0020037">
    <property type="term" value="F:heme binding"/>
    <property type="evidence" value="ECO:0007669"/>
    <property type="project" value="InterPro"/>
</dbReference>
<dbReference type="InterPro" id="IPR001128">
    <property type="entry name" value="Cyt_P450"/>
</dbReference>
<evidence type="ECO:0000313" key="14">
    <source>
        <dbReference type="Proteomes" id="UP000481858"/>
    </source>
</evidence>
<comment type="subcellular location">
    <subcellularLocation>
        <location evidence="2">Membrane</location>
    </subcellularLocation>
</comment>
<evidence type="ECO:0000256" key="10">
    <source>
        <dbReference type="ARBA" id="ARBA00023033"/>
    </source>
</evidence>
<evidence type="ECO:0000313" key="13">
    <source>
        <dbReference type="EMBL" id="KAF2972271.1"/>
    </source>
</evidence>
<dbReference type="GO" id="GO:0004497">
    <property type="term" value="F:monooxygenase activity"/>
    <property type="evidence" value="ECO:0007669"/>
    <property type="project" value="UniProtKB-KW"/>
</dbReference>
<accession>A0A7C8MY14</accession>
<keyword evidence="14" id="KW-1185">Reference proteome</keyword>
<dbReference type="InterPro" id="IPR002403">
    <property type="entry name" value="Cyt_P450_E_grp-IV"/>
</dbReference>
<evidence type="ECO:0000256" key="9">
    <source>
        <dbReference type="ARBA" id="ARBA00023004"/>
    </source>
</evidence>
<dbReference type="InterPro" id="IPR036396">
    <property type="entry name" value="Cyt_P450_sf"/>
</dbReference>
<dbReference type="CDD" id="cd11041">
    <property type="entry name" value="CYP503A1-like"/>
    <property type="match status" value="1"/>
</dbReference>
<protein>
    <recommendedName>
        <fullName evidence="15">Cytochrome P450</fullName>
    </recommendedName>
</protein>
<evidence type="ECO:0000256" key="5">
    <source>
        <dbReference type="ARBA" id="ARBA00022692"/>
    </source>
</evidence>
<evidence type="ECO:0008006" key="15">
    <source>
        <dbReference type="Google" id="ProtNLM"/>
    </source>
</evidence>
<dbReference type="Proteomes" id="UP000481858">
    <property type="component" value="Unassembled WGS sequence"/>
</dbReference>
<evidence type="ECO:0000256" key="8">
    <source>
        <dbReference type="ARBA" id="ARBA00023002"/>
    </source>
</evidence>
<keyword evidence="11" id="KW-0472">Membrane</keyword>
<dbReference type="OrthoDB" id="1844152at2759"/>
<comment type="similarity">
    <text evidence="3">Belongs to the cytochrome P450 family.</text>
</comment>
<keyword evidence="7" id="KW-1133">Transmembrane helix</keyword>
<evidence type="ECO:0000256" key="12">
    <source>
        <dbReference type="PIRSR" id="PIRSR602403-1"/>
    </source>
</evidence>
<keyword evidence="4 12" id="KW-0349">Heme</keyword>
<comment type="caution">
    <text evidence="13">The sequence shown here is derived from an EMBL/GenBank/DDBJ whole genome shotgun (WGS) entry which is preliminary data.</text>
</comment>
<evidence type="ECO:0000256" key="7">
    <source>
        <dbReference type="ARBA" id="ARBA00022989"/>
    </source>
</evidence>
<organism evidence="13 14">
    <name type="scientific">Xylaria multiplex</name>
    <dbReference type="NCBI Taxonomy" id="323545"/>
    <lineage>
        <taxon>Eukaryota</taxon>
        <taxon>Fungi</taxon>
        <taxon>Dikarya</taxon>
        <taxon>Ascomycota</taxon>
        <taxon>Pezizomycotina</taxon>
        <taxon>Sordariomycetes</taxon>
        <taxon>Xylariomycetidae</taxon>
        <taxon>Xylariales</taxon>
        <taxon>Xylariaceae</taxon>
        <taxon>Xylaria</taxon>
    </lineage>
</organism>
<keyword evidence="5" id="KW-0812">Transmembrane</keyword>
<dbReference type="PANTHER" id="PTHR46206">
    <property type="entry name" value="CYTOCHROME P450"/>
    <property type="match status" value="1"/>
</dbReference>
<dbReference type="EMBL" id="WUBL01000007">
    <property type="protein sequence ID" value="KAF2972271.1"/>
    <property type="molecule type" value="Genomic_DNA"/>
</dbReference>
<dbReference type="Pfam" id="PF00067">
    <property type="entry name" value="p450"/>
    <property type="match status" value="2"/>
</dbReference>
<dbReference type="SUPFAM" id="SSF48264">
    <property type="entry name" value="Cytochrome P450"/>
    <property type="match status" value="1"/>
</dbReference>
<dbReference type="GO" id="GO:0005506">
    <property type="term" value="F:iron ion binding"/>
    <property type="evidence" value="ECO:0007669"/>
    <property type="project" value="InterPro"/>
</dbReference>
<dbReference type="PANTHER" id="PTHR46206:SF5">
    <property type="entry name" value="P450, PUTATIVE (EUROFUNG)-RELATED"/>
    <property type="match status" value="1"/>
</dbReference>
<keyword evidence="8" id="KW-0560">Oxidoreductase</keyword>
<feature type="binding site" description="axial binding residue" evidence="12">
    <location>
        <position position="420"/>
    </location>
    <ligand>
        <name>heme</name>
        <dbReference type="ChEBI" id="CHEBI:30413"/>
    </ligand>
    <ligandPart>
        <name>Fe</name>
        <dbReference type="ChEBI" id="CHEBI:18248"/>
    </ligandPart>
</feature>
<comment type="cofactor">
    <cofactor evidence="1 12">
        <name>heme</name>
        <dbReference type="ChEBI" id="CHEBI:30413"/>
    </cofactor>
</comment>
<dbReference type="InParanoid" id="A0A7C8MY14"/>